<proteinExistence type="inferred from homology"/>
<dbReference type="EC" id="3.5.4.32" evidence="4"/>
<dbReference type="GO" id="GO:0102127">
    <property type="term" value="F:8-oxoguanine deaminase activity"/>
    <property type="evidence" value="ECO:0007669"/>
    <property type="project" value="UniProtKB-EC"/>
</dbReference>
<evidence type="ECO:0000259" key="3">
    <source>
        <dbReference type="Pfam" id="PF01979"/>
    </source>
</evidence>
<dbReference type="NCBIfam" id="NF006055">
    <property type="entry name" value="PRK08203.1"/>
    <property type="match status" value="1"/>
</dbReference>
<dbReference type="InterPro" id="IPR032466">
    <property type="entry name" value="Metal_Hydrolase"/>
</dbReference>
<name>A0ABS7EBV3_9GAMM</name>
<dbReference type="PANTHER" id="PTHR43794">
    <property type="entry name" value="AMINOHYDROLASE SSNA-RELATED"/>
    <property type="match status" value="1"/>
</dbReference>
<dbReference type="Gene3D" id="2.30.40.10">
    <property type="entry name" value="Urease, subunit C, domain 1"/>
    <property type="match status" value="1"/>
</dbReference>
<dbReference type="GO" id="GO:0005524">
    <property type="term" value="F:ATP binding"/>
    <property type="evidence" value="ECO:0007669"/>
    <property type="project" value="UniProtKB-KW"/>
</dbReference>
<comment type="similarity">
    <text evidence="1">Belongs to the metallo-dependent hydrolases superfamily. ATZ/TRZ family.</text>
</comment>
<gene>
    <name evidence="4" type="ORF">K0504_02060</name>
</gene>
<evidence type="ECO:0000313" key="4">
    <source>
        <dbReference type="EMBL" id="MBW8189805.1"/>
    </source>
</evidence>
<dbReference type="Gene3D" id="3.20.20.140">
    <property type="entry name" value="Metal-dependent hydrolases"/>
    <property type="match status" value="1"/>
</dbReference>
<evidence type="ECO:0000256" key="1">
    <source>
        <dbReference type="ARBA" id="ARBA00006745"/>
    </source>
</evidence>
<evidence type="ECO:0000313" key="5">
    <source>
        <dbReference type="Proteomes" id="UP001166251"/>
    </source>
</evidence>
<dbReference type="Pfam" id="PF01979">
    <property type="entry name" value="Amidohydro_1"/>
    <property type="match status" value="1"/>
</dbReference>
<dbReference type="EMBL" id="JAHZSS010000002">
    <property type="protein sequence ID" value="MBW8189805.1"/>
    <property type="molecule type" value="Genomic_DNA"/>
</dbReference>
<dbReference type="CDD" id="cd01298">
    <property type="entry name" value="ATZ_TRZ_like"/>
    <property type="match status" value="1"/>
</dbReference>
<reference evidence="4" key="1">
    <citation type="submission" date="2021-07" db="EMBL/GenBank/DDBJ databases">
        <title>Neiella marina sp. nov., isolated from the intestinal content of sea cucumber Apostichopus japonicus.</title>
        <authorList>
            <person name="Bai X."/>
        </authorList>
    </citation>
    <scope>NUCLEOTIDE SEQUENCE</scope>
    <source>
        <strain evidence="4">126</strain>
    </source>
</reference>
<keyword evidence="5" id="KW-1185">Reference proteome</keyword>
<keyword evidence="2 4" id="KW-0378">Hydrolase</keyword>
<comment type="caution">
    <text evidence="4">The sequence shown here is derived from an EMBL/GenBank/DDBJ whole genome shotgun (WGS) entry which is preliminary data.</text>
</comment>
<organism evidence="4 5">
    <name type="scientific">Neiella holothuriorum</name>
    <dbReference type="NCBI Taxonomy" id="2870530"/>
    <lineage>
        <taxon>Bacteria</taxon>
        <taxon>Pseudomonadati</taxon>
        <taxon>Pseudomonadota</taxon>
        <taxon>Gammaproteobacteria</taxon>
        <taxon>Alteromonadales</taxon>
        <taxon>Echinimonadaceae</taxon>
        <taxon>Neiella</taxon>
    </lineage>
</organism>
<dbReference type="SUPFAM" id="SSF51556">
    <property type="entry name" value="Metallo-dependent hydrolases"/>
    <property type="match status" value="1"/>
</dbReference>
<keyword evidence="4" id="KW-0547">Nucleotide-binding</keyword>
<dbReference type="SUPFAM" id="SSF51338">
    <property type="entry name" value="Composite domain of metallo-dependent hydrolases"/>
    <property type="match status" value="1"/>
</dbReference>
<feature type="domain" description="Amidohydrolase-related" evidence="3">
    <location>
        <begin position="64"/>
        <end position="398"/>
    </location>
</feature>
<evidence type="ECO:0000256" key="2">
    <source>
        <dbReference type="ARBA" id="ARBA00022801"/>
    </source>
</evidence>
<dbReference type="InterPro" id="IPR006680">
    <property type="entry name" value="Amidohydro-rel"/>
</dbReference>
<dbReference type="Proteomes" id="UP001166251">
    <property type="component" value="Unassembled WGS sequence"/>
</dbReference>
<dbReference type="PANTHER" id="PTHR43794:SF11">
    <property type="entry name" value="AMIDOHYDROLASE-RELATED DOMAIN-CONTAINING PROTEIN"/>
    <property type="match status" value="1"/>
</dbReference>
<dbReference type="InterPro" id="IPR050287">
    <property type="entry name" value="MTA/SAH_deaminase"/>
</dbReference>
<protein>
    <submittedName>
        <fullName evidence="4">8-oxoguanine deaminase</fullName>
        <ecNumber evidence="4">3.5.4.32</ecNumber>
    </submittedName>
</protein>
<sequence length="460" mass="49340">MESSTVATDSNRLWIKQPLACWTGNDQDASNGALIEGNTIVELVGAGQEPKLSYSKQFDASSVVLLPGLINCHHHFYQTLTRAVPAALNKELFPWLQTLYPIWANLDEQAIYLSTQLALAELLLSGCTTAVDHHYIFSKSLANATDIQVAAAKTTGARVVLTRGSMSLGRSAGGLPPDSVVQTDDQILAESERLIGQFHDPSDDALCQIALAPCSPFSVTPELMKQTARLAAQQQVLLHTHLAETEDENQFCLRQFGLRPLDYLESVGWLHQQTWLAHGIHFNADEIKRLGDAQVGISHCPSSNMVLASGICPTQELTAAGAHVGLGVDGSASNDGSNLIQEARQAMLLGKLKYGAANFSHHDALQMATAGGASLLHRPKLGSIAVGQQADLALFGLDEARFSGAGDPVAALLLCGSHKAEHVMVAGQWQVLHGQCCQLDLEALRVAHHLVAQQLLQKAQ</sequence>
<accession>A0ABS7EBV3</accession>
<dbReference type="InterPro" id="IPR011059">
    <property type="entry name" value="Metal-dep_hydrolase_composite"/>
</dbReference>
<keyword evidence="4" id="KW-0067">ATP-binding</keyword>